<dbReference type="GO" id="GO:0008270">
    <property type="term" value="F:zinc ion binding"/>
    <property type="evidence" value="ECO:0007669"/>
    <property type="project" value="UniProtKB-KW"/>
</dbReference>
<organism evidence="9 10">
    <name type="scientific">Neohortaea acidophila</name>
    <dbReference type="NCBI Taxonomy" id="245834"/>
    <lineage>
        <taxon>Eukaryota</taxon>
        <taxon>Fungi</taxon>
        <taxon>Dikarya</taxon>
        <taxon>Ascomycota</taxon>
        <taxon>Pezizomycotina</taxon>
        <taxon>Dothideomycetes</taxon>
        <taxon>Dothideomycetidae</taxon>
        <taxon>Mycosphaerellales</taxon>
        <taxon>Teratosphaeriaceae</taxon>
        <taxon>Neohortaea</taxon>
    </lineage>
</organism>
<dbReference type="Pfam" id="PF13639">
    <property type="entry name" value="zf-RING_2"/>
    <property type="match status" value="1"/>
</dbReference>
<dbReference type="GO" id="GO:0006513">
    <property type="term" value="P:protein monoubiquitination"/>
    <property type="evidence" value="ECO:0007669"/>
    <property type="project" value="TreeGrafter"/>
</dbReference>
<reference evidence="9" key="1">
    <citation type="journal article" date="2020" name="Stud. Mycol.">
        <title>101 Dothideomycetes genomes: a test case for predicting lifestyles and emergence of pathogens.</title>
        <authorList>
            <person name="Haridas S."/>
            <person name="Albert R."/>
            <person name="Binder M."/>
            <person name="Bloem J."/>
            <person name="Labutti K."/>
            <person name="Salamov A."/>
            <person name="Andreopoulos B."/>
            <person name="Baker S."/>
            <person name="Barry K."/>
            <person name="Bills G."/>
            <person name="Bluhm B."/>
            <person name="Cannon C."/>
            <person name="Castanera R."/>
            <person name="Culley D."/>
            <person name="Daum C."/>
            <person name="Ezra D."/>
            <person name="Gonzalez J."/>
            <person name="Henrissat B."/>
            <person name="Kuo A."/>
            <person name="Liang C."/>
            <person name="Lipzen A."/>
            <person name="Lutzoni F."/>
            <person name="Magnuson J."/>
            <person name="Mondo S."/>
            <person name="Nolan M."/>
            <person name="Ohm R."/>
            <person name="Pangilinan J."/>
            <person name="Park H.-J."/>
            <person name="Ramirez L."/>
            <person name="Alfaro M."/>
            <person name="Sun H."/>
            <person name="Tritt A."/>
            <person name="Yoshinaga Y."/>
            <person name="Zwiers L.-H."/>
            <person name="Turgeon B."/>
            <person name="Goodwin S."/>
            <person name="Spatafora J."/>
            <person name="Crous P."/>
            <person name="Grigoriev I."/>
        </authorList>
    </citation>
    <scope>NUCLEOTIDE SEQUENCE</scope>
    <source>
        <strain evidence="9">CBS 113389</strain>
    </source>
</reference>
<dbReference type="GO" id="GO:0061630">
    <property type="term" value="F:ubiquitin protein ligase activity"/>
    <property type="evidence" value="ECO:0007669"/>
    <property type="project" value="UniProtKB-EC"/>
</dbReference>
<feature type="compositionally biased region" description="Basic and acidic residues" evidence="7">
    <location>
        <begin position="108"/>
        <end position="120"/>
    </location>
</feature>
<keyword evidence="6" id="KW-0862">Zinc</keyword>
<dbReference type="RefSeq" id="XP_033588576.1">
    <property type="nucleotide sequence ID" value="XM_033731275.1"/>
</dbReference>
<evidence type="ECO:0000259" key="8">
    <source>
        <dbReference type="PROSITE" id="PS50089"/>
    </source>
</evidence>
<dbReference type="EC" id="2.3.2.27" evidence="2"/>
<evidence type="ECO:0000313" key="9">
    <source>
        <dbReference type="EMBL" id="KAF2482006.1"/>
    </source>
</evidence>
<evidence type="ECO:0000256" key="3">
    <source>
        <dbReference type="ARBA" id="ARBA00022679"/>
    </source>
</evidence>
<dbReference type="PROSITE" id="PS50089">
    <property type="entry name" value="ZF_RING_2"/>
    <property type="match status" value="1"/>
</dbReference>
<gene>
    <name evidence="9" type="ORF">BDY17DRAFT_252650</name>
</gene>
<keyword evidence="5" id="KW-0804">Transcription</keyword>
<sequence>MDNAANRFNPDEAAATPTTDDDDFKIKGAARRALKSGKASAPEDCTICLQTITERAIAVPCNHLTFDFICLVSWLQQRKTCPLCNATITAVEYDWRGPHDYKVFEVQSTEREPRRIDDSASQRMRLRSHRDSRGPINQSRPSSLPLRTHEDPALSRRRRAYQQRLYSQHIGANAISGYRDFTPKDFAGSTSLQTRARIFLRRELQLFSHLDSDRGVRNRDFVLEYVVAVLRKFDPKGADGQAENFLAEFLDRANARLLLHELHAWLRSPFATLEGWDQSVQYATDIEKSLPAANDAG</sequence>
<dbReference type="OrthoDB" id="21204at2759"/>
<dbReference type="Proteomes" id="UP000799767">
    <property type="component" value="Unassembled WGS sequence"/>
</dbReference>
<feature type="domain" description="RING-type" evidence="8">
    <location>
        <begin position="45"/>
        <end position="85"/>
    </location>
</feature>
<evidence type="ECO:0000313" key="10">
    <source>
        <dbReference type="Proteomes" id="UP000799767"/>
    </source>
</evidence>
<keyword evidence="6" id="KW-0863">Zinc-finger</keyword>
<evidence type="ECO:0000256" key="2">
    <source>
        <dbReference type="ARBA" id="ARBA00012483"/>
    </source>
</evidence>
<keyword evidence="10" id="KW-1185">Reference proteome</keyword>
<evidence type="ECO:0000256" key="1">
    <source>
        <dbReference type="ARBA" id="ARBA00000900"/>
    </source>
</evidence>
<dbReference type="SMART" id="SM00184">
    <property type="entry name" value="RING"/>
    <property type="match status" value="1"/>
</dbReference>
<name>A0A6A6PQD1_9PEZI</name>
<dbReference type="GO" id="GO:0000209">
    <property type="term" value="P:protein polyubiquitination"/>
    <property type="evidence" value="ECO:0007669"/>
    <property type="project" value="TreeGrafter"/>
</dbReference>
<dbReference type="SUPFAM" id="SSF57850">
    <property type="entry name" value="RING/U-box"/>
    <property type="match status" value="1"/>
</dbReference>
<proteinExistence type="predicted"/>
<dbReference type="AlphaFoldDB" id="A0A6A6PQD1"/>
<dbReference type="EMBL" id="MU001637">
    <property type="protein sequence ID" value="KAF2482006.1"/>
    <property type="molecule type" value="Genomic_DNA"/>
</dbReference>
<dbReference type="PANTHER" id="PTHR46077">
    <property type="entry name" value="E3 UBIQUITIN-PROTEIN LIGASE TOPORS"/>
    <property type="match status" value="1"/>
</dbReference>
<dbReference type="GeneID" id="54472277"/>
<feature type="region of interest" description="Disordered" evidence="7">
    <location>
        <begin position="1"/>
        <end position="22"/>
    </location>
</feature>
<evidence type="ECO:0000256" key="4">
    <source>
        <dbReference type="ARBA" id="ARBA00023015"/>
    </source>
</evidence>
<evidence type="ECO:0000256" key="6">
    <source>
        <dbReference type="PROSITE-ProRule" id="PRU00175"/>
    </source>
</evidence>
<keyword evidence="6" id="KW-0479">Metal-binding</keyword>
<protein>
    <recommendedName>
        <fullName evidence="2">RING-type E3 ubiquitin transferase</fullName>
        <ecNumber evidence="2">2.3.2.27</ecNumber>
    </recommendedName>
</protein>
<feature type="region of interest" description="Disordered" evidence="7">
    <location>
        <begin position="108"/>
        <end position="153"/>
    </location>
</feature>
<comment type="catalytic activity">
    <reaction evidence="1">
        <text>S-ubiquitinyl-[E2 ubiquitin-conjugating enzyme]-L-cysteine + [acceptor protein]-L-lysine = [E2 ubiquitin-conjugating enzyme]-L-cysteine + N(6)-ubiquitinyl-[acceptor protein]-L-lysine.</text>
        <dbReference type="EC" id="2.3.2.27"/>
    </reaction>
</comment>
<dbReference type="PANTHER" id="PTHR46077:SF1">
    <property type="entry name" value="TOP1 BINDING ARGININE_SERINE RICH PROTEIN, E3 UBIQUITIN LIGASE"/>
    <property type="match status" value="1"/>
</dbReference>
<evidence type="ECO:0000256" key="7">
    <source>
        <dbReference type="SAM" id="MobiDB-lite"/>
    </source>
</evidence>
<keyword evidence="4" id="KW-0805">Transcription regulation</keyword>
<evidence type="ECO:0000256" key="5">
    <source>
        <dbReference type="ARBA" id="ARBA00023163"/>
    </source>
</evidence>
<dbReference type="Gene3D" id="3.30.40.10">
    <property type="entry name" value="Zinc/RING finger domain, C3HC4 (zinc finger)"/>
    <property type="match status" value="1"/>
</dbReference>
<accession>A0A6A6PQD1</accession>
<keyword evidence="3" id="KW-0808">Transferase</keyword>
<dbReference type="InterPro" id="IPR013083">
    <property type="entry name" value="Znf_RING/FYVE/PHD"/>
</dbReference>
<dbReference type="InterPro" id="IPR001841">
    <property type="entry name" value="Znf_RING"/>
</dbReference>